<dbReference type="GO" id="GO:1902600">
    <property type="term" value="P:proton transmembrane transport"/>
    <property type="evidence" value="ECO:0007669"/>
    <property type="project" value="InterPro"/>
</dbReference>
<evidence type="ECO:0000256" key="6">
    <source>
        <dbReference type="ARBA" id="ARBA00022989"/>
    </source>
</evidence>
<dbReference type="GO" id="GO:0015297">
    <property type="term" value="F:antiporter activity"/>
    <property type="evidence" value="ECO:0007669"/>
    <property type="project" value="InterPro"/>
</dbReference>
<dbReference type="AlphaFoldDB" id="A0A6V8LQM7"/>
<keyword evidence="4" id="KW-0630">Potassium</keyword>
<keyword evidence="7 8" id="KW-0472">Membrane</keyword>
<dbReference type="Pfam" id="PF02254">
    <property type="entry name" value="TrkA_N"/>
    <property type="match status" value="1"/>
</dbReference>
<dbReference type="PANTHER" id="PTHR42751:SF3">
    <property type="entry name" value="SODIUM_GLUTAMATE SYMPORTER"/>
    <property type="match status" value="1"/>
</dbReference>
<dbReference type="GO" id="GO:0016020">
    <property type="term" value="C:membrane"/>
    <property type="evidence" value="ECO:0007669"/>
    <property type="project" value="UniProtKB-SubCell"/>
</dbReference>
<proteinExistence type="inferred from homology"/>
<dbReference type="InterPro" id="IPR036291">
    <property type="entry name" value="NAD(P)-bd_dom_sf"/>
</dbReference>
<dbReference type="Gene3D" id="3.40.50.720">
    <property type="entry name" value="NAD(P)-binding Rossmann-like Domain"/>
    <property type="match status" value="1"/>
</dbReference>
<keyword evidence="6 8" id="KW-1133">Transmembrane helix</keyword>
<dbReference type="GO" id="GO:0008324">
    <property type="term" value="F:monoatomic cation transmembrane transporter activity"/>
    <property type="evidence" value="ECO:0007669"/>
    <property type="project" value="InterPro"/>
</dbReference>
<feature type="transmembrane region" description="Helical" evidence="8">
    <location>
        <begin position="296"/>
        <end position="319"/>
    </location>
</feature>
<evidence type="ECO:0000313" key="12">
    <source>
        <dbReference type="Proteomes" id="UP000494245"/>
    </source>
</evidence>
<keyword evidence="5 8" id="KW-0812">Transmembrane</keyword>
<evidence type="ECO:0000259" key="10">
    <source>
        <dbReference type="PROSITE" id="PS51202"/>
    </source>
</evidence>
<dbReference type="Proteomes" id="UP000494245">
    <property type="component" value="Unassembled WGS sequence"/>
</dbReference>
<dbReference type="InterPro" id="IPR006037">
    <property type="entry name" value="RCK_C"/>
</dbReference>
<feature type="transmembrane region" description="Helical" evidence="8">
    <location>
        <begin position="31"/>
        <end position="49"/>
    </location>
</feature>
<keyword evidence="12" id="KW-1185">Reference proteome</keyword>
<dbReference type="InterPro" id="IPR038770">
    <property type="entry name" value="Na+/solute_symporter_sf"/>
</dbReference>
<dbReference type="Gene3D" id="1.20.1530.20">
    <property type="match status" value="1"/>
</dbReference>
<evidence type="ECO:0000256" key="5">
    <source>
        <dbReference type="ARBA" id="ARBA00022692"/>
    </source>
</evidence>
<evidence type="ECO:0000256" key="8">
    <source>
        <dbReference type="SAM" id="Phobius"/>
    </source>
</evidence>
<evidence type="ECO:0000256" key="2">
    <source>
        <dbReference type="ARBA" id="ARBA00005551"/>
    </source>
</evidence>
<feature type="transmembrane region" description="Helical" evidence="8">
    <location>
        <begin position="217"/>
        <end position="250"/>
    </location>
</feature>
<evidence type="ECO:0000256" key="4">
    <source>
        <dbReference type="ARBA" id="ARBA00022538"/>
    </source>
</evidence>
<feature type="transmembrane region" description="Helical" evidence="8">
    <location>
        <begin position="325"/>
        <end position="344"/>
    </location>
</feature>
<feature type="domain" description="RCK N-terminal" evidence="9">
    <location>
        <begin position="402"/>
        <end position="519"/>
    </location>
</feature>
<feature type="domain" description="RCK C-terminal" evidence="10">
    <location>
        <begin position="568"/>
        <end position="653"/>
    </location>
</feature>
<feature type="transmembrane region" description="Helical" evidence="8">
    <location>
        <begin position="356"/>
        <end position="374"/>
    </location>
</feature>
<dbReference type="PROSITE" id="PS51202">
    <property type="entry name" value="RCK_C"/>
    <property type="match status" value="1"/>
</dbReference>
<feature type="transmembrane region" description="Helical" evidence="8">
    <location>
        <begin position="147"/>
        <end position="170"/>
    </location>
</feature>
<organism evidence="11 12">
    <name type="scientific">Fundidesulfovibrio magnetotacticus</name>
    <dbReference type="NCBI Taxonomy" id="2730080"/>
    <lineage>
        <taxon>Bacteria</taxon>
        <taxon>Pseudomonadati</taxon>
        <taxon>Thermodesulfobacteriota</taxon>
        <taxon>Desulfovibrionia</taxon>
        <taxon>Desulfovibrionales</taxon>
        <taxon>Desulfovibrionaceae</taxon>
        <taxon>Fundidesulfovibrio</taxon>
    </lineage>
</organism>
<dbReference type="RefSeq" id="WP_173080878.1">
    <property type="nucleotide sequence ID" value="NZ_BLTE01000001.1"/>
</dbReference>
<comment type="subcellular location">
    <subcellularLocation>
        <location evidence="1">Membrane</location>
        <topology evidence="1">Multi-pass membrane protein</topology>
    </subcellularLocation>
</comment>
<dbReference type="InterPro" id="IPR036721">
    <property type="entry name" value="RCK_C_sf"/>
</dbReference>
<gene>
    <name evidence="11" type="primary">ybaL</name>
    <name evidence="11" type="ORF">NNJEOMEG_00463</name>
</gene>
<dbReference type="EMBL" id="BLTE01000001">
    <property type="protein sequence ID" value="GFK92638.1"/>
    <property type="molecule type" value="Genomic_DNA"/>
</dbReference>
<dbReference type="GO" id="GO:0006813">
    <property type="term" value="P:potassium ion transport"/>
    <property type="evidence" value="ECO:0007669"/>
    <property type="project" value="UniProtKB-KW"/>
</dbReference>
<keyword evidence="3" id="KW-0813">Transport</keyword>
<evidence type="ECO:0000256" key="3">
    <source>
        <dbReference type="ARBA" id="ARBA00022448"/>
    </source>
</evidence>
<evidence type="ECO:0000313" key="11">
    <source>
        <dbReference type="EMBL" id="GFK92638.1"/>
    </source>
</evidence>
<keyword evidence="4" id="KW-0633">Potassium transport</keyword>
<evidence type="ECO:0000259" key="9">
    <source>
        <dbReference type="PROSITE" id="PS51201"/>
    </source>
</evidence>
<comment type="caution">
    <text evidence="11">The sequence shown here is derived from an EMBL/GenBank/DDBJ whole genome shotgun (WGS) entry which is preliminary data.</text>
</comment>
<sequence length="653" mass="69587">MDLSFLNEIVLILAMSVGVMFACHKIGLPPVVGFLVAGVLCGPGGFALVKNVHQVEMIAEMGVVLLLFSIGMELSASELVRLKRPVFLGGLVQIGLTIALFEALSVAGGFESSQGLFFGFLAALSSTAIVLKELQRRAELESPHGRMSLAILIFQDLAIVPLMLLTPFLGGKGGDLASSLGIMALKGVGVVGVVLVLARYVVPRFFLSVAKVRSRELFLMATIVFCLSVALLTASVGLSLSLGAFLAGLMLSESEYALNALEGVLPFKDIFTSLFFVSVGMLVDVGFIAHNPGLVLGAALAVIVLKALAAGGAVMALGYPLRTAVAGGLVLAQVGEFSFVLAKVGMDTGLLEGDTYQLFLASSVITMAVTPWLIQLGPVLAARLGGAAPANAQAPNEKTALKDHLIIVGFGPGGQRIAHAAKRAGIAYYVLEMNIDTVRREREKGEPIHYGDASYPEVLRHAGILGARVMVVVISDPSAARRMVSAARELSPALRIVVRTRFMGEVEELLALGANDVVPEEFETSIEIFTRVLVDYLVPNQTIERFILEARGANYRMLRTPALPQDGQKLMTPQLSGMDLAVLTVEQGSRLDGNTLQESHLRREHGLTVVAVDRDGAMTLNPEGSYRFQAGDKAYVFSRQEDIVDKAWLFSAA</sequence>
<dbReference type="SUPFAM" id="SSF51735">
    <property type="entry name" value="NAD(P)-binding Rossmann-fold domains"/>
    <property type="match status" value="1"/>
</dbReference>
<evidence type="ECO:0000256" key="7">
    <source>
        <dbReference type="ARBA" id="ARBA00023136"/>
    </source>
</evidence>
<evidence type="ECO:0000256" key="1">
    <source>
        <dbReference type="ARBA" id="ARBA00004141"/>
    </source>
</evidence>
<feature type="transmembrane region" description="Helical" evidence="8">
    <location>
        <begin position="270"/>
        <end position="289"/>
    </location>
</feature>
<feature type="transmembrane region" description="Helical" evidence="8">
    <location>
        <begin position="6"/>
        <end position="24"/>
    </location>
</feature>
<feature type="transmembrane region" description="Helical" evidence="8">
    <location>
        <begin position="176"/>
        <end position="197"/>
    </location>
</feature>
<accession>A0A6V8LQM7</accession>
<reference evidence="11 12" key="1">
    <citation type="submission" date="2020-04" db="EMBL/GenBank/DDBJ databases">
        <authorList>
            <consortium name="Desulfovibrio sp. FSS-1 genome sequencing consortium"/>
            <person name="Shimoshige H."/>
            <person name="Kobayashi H."/>
            <person name="Maekawa T."/>
        </authorList>
    </citation>
    <scope>NUCLEOTIDE SEQUENCE [LARGE SCALE GENOMIC DNA]</scope>
    <source>
        <strain evidence="11 12">SIID29052-01</strain>
    </source>
</reference>
<dbReference type="Pfam" id="PF00999">
    <property type="entry name" value="Na_H_Exchanger"/>
    <property type="match status" value="1"/>
</dbReference>
<reference evidence="11 12" key="2">
    <citation type="submission" date="2020-05" db="EMBL/GenBank/DDBJ databases">
        <title>Draft genome sequence of Desulfovibrio sp. strainFSS-1.</title>
        <authorList>
            <person name="Shimoshige H."/>
            <person name="Kobayashi H."/>
            <person name="Maekawa T."/>
        </authorList>
    </citation>
    <scope>NUCLEOTIDE SEQUENCE [LARGE SCALE GENOMIC DNA]</scope>
    <source>
        <strain evidence="11 12">SIID29052-01</strain>
    </source>
</reference>
<dbReference type="Gene3D" id="3.30.70.1450">
    <property type="entry name" value="Regulator of K+ conductance, C-terminal domain"/>
    <property type="match status" value="1"/>
</dbReference>
<dbReference type="PROSITE" id="PS51201">
    <property type="entry name" value="RCK_N"/>
    <property type="match status" value="1"/>
</dbReference>
<dbReference type="InterPro" id="IPR006153">
    <property type="entry name" value="Cation/H_exchanger_TM"/>
</dbReference>
<feature type="transmembrane region" description="Helical" evidence="8">
    <location>
        <begin position="86"/>
        <end position="110"/>
    </location>
</feature>
<dbReference type="Pfam" id="PF02080">
    <property type="entry name" value="TrkA_C"/>
    <property type="match status" value="1"/>
</dbReference>
<dbReference type="SUPFAM" id="SSF116726">
    <property type="entry name" value="TrkA C-terminal domain-like"/>
    <property type="match status" value="1"/>
</dbReference>
<keyword evidence="4" id="KW-0406">Ion transport</keyword>
<name>A0A6V8LQM7_9BACT</name>
<comment type="similarity">
    <text evidence="2">Belongs to the monovalent cation:proton antiporter 2 (CPA2) transporter (TC 2.A.37) family.</text>
</comment>
<dbReference type="InterPro" id="IPR003148">
    <property type="entry name" value="RCK_N"/>
</dbReference>
<feature type="transmembrane region" description="Helical" evidence="8">
    <location>
        <begin position="55"/>
        <end position="74"/>
    </location>
</feature>
<protein>
    <submittedName>
        <fullName evidence="11">Inner membrane protein YbaL</fullName>
    </submittedName>
</protein>
<dbReference type="PANTHER" id="PTHR42751">
    <property type="entry name" value="SODIUM/HYDROGEN EXCHANGER FAMILY/TRKA DOMAIN PROTEIN"/>
    <property type="match status" value="1"/>
</dbReference>
<feature type="transmembrane region" description="Helical" evidence="8">
    <location>
        <begin position="116"/>
        <end position="135"/>
    </location>
</feature>